<sequence length="95" mass="10250">MTDTTTTLLQQLQTAAEKMNIGFSSVSFTRDELTELAHALSVVSAKPAAALIITTCESGAVSHAINYGWNADDKQMTEQQGGNYIALFRHDSISD</sequence>
<organism evidence="1 2">
    <name type="scientific">Morganella psychrotolerans</name>
    <dbReference type="NCBI Taxonomy" id="368603"/>
    <lineage>
        <taxon>Bacteria</taxon>
        <taxon>Pseudomonadati</taxon>
        <taxon>Pseudomonadota</taxon>
        <taxon>Gammaproteobacteria</taxon>
        <taxon>Enterobacterales</taxon>
        <taxon>Morganellaceae</taxon>
        <taxon>Morganella</taxon>
    </lineage>
</organism>
<dbReference type="AlphaFoldDB" id="A0A5M9R984"/>
<dbReference type="RefSeq" id="WP_067362512.1">
    <property type="nucleotide sequence ID" value="NZ_BAAAFS010000001.1"/>
</dbReference>
<comment type="caution">
    <text evidence="1">The sequence shown here is derived from an EMBL/GenBank/DDBJ whole genome shotgun (WGS) entry which is preliminary data.</text>
</comment>
<protein>
    <submittedName>
        <fullName evidence="1">Uncharacterized protein</fullName>
    </submittedName>
</protein>
<reference evidence="1 2" key="1">
    <citation type="submission" date="2019-09" db="EMBL/GenBank/DDBJ databases">
        <title>Draft genome sequence of various Type strains from the CCUG.</title>
        <authorList>
            <person name="Pineiro-Iglesias B."/>
            <person name="Tunovic T."/>
            <person name="Unosson C."/>
            <person name="Inganas E."/>
            <person name="Ohlen M."/>
            <person name="Cardew S."/>
            <person name="Jensie-Markopoulos S."/>
            <person name="Salva-Serra F."/>
            <person name="Jaen-Luchoro D."/>
            <person name="Karlsson R."/>
            <person name="Svensson-Stadler L."/>
            <person name="Chun J."/>
            <person name="Moore E."/>
        </authorList>
    </citation>
    <scope>NUCLEOTIDE SEQUENCE [LARGE SCALE GENOMIC DNA]</scope>
    <source>
        <strain evidence="1 2">CCUG 53682T</strain>
    </source>
</reference>
<dbReference type="EMBL" id="VXKB01000001">
    <property type="protein sequence ID" value="KAA8717171.1"/>
    <property type="molecule type" value="Genomic_DNA"/>
</dbReference>
<gene>
    <name evidence="1" type="ORF">F4V73_04710</name>
</gene>
<name>A0A5M9R984_9GAMM</name>
<accession>A0A5M9R984</accession>
<proteinExistence type="predicted"/>
<evidence type="ECO:0000313" key="2">
    <source>
        <dbReference type="Proteomes" id="UP000322181"/>
    </source>
</evidence>
<dbReference type="OrthoDB" id="9937704at2"/>
<evidence type="ECO:0000313" key="1">
    <source>
        <dbReference type="EMBL" id="KAA8717171.1"/>
    </source>
</evidence>
<dbReference type="Proteomes" id="UP000322181">
    <property type="component" value="Unassembled WGS sequence"/>
</dbReference>